<gene>
    <name evidence="2" type="ORF">HDA30_000007</name>
</gene>
<dbReference type="InterPro" id="IPR012767">
    <property type="entry name" value="Trehalose_TreY"/>
</dbReference>
<dbReference type="SMART" id="SM00642">
    <property type="entry name" value="Aamy"/>
    <property type="match status" value="1"/>
</dbReference>
<keyword evidence="2" id="KW-0413">Isomerase</keyword>
<dbReference type="RefSeq" id="WP_184240709.1">
    <property type="nucleotide sequence ID" value="NZ_JACHNA010000001.1"/>
</dbReference>
<proteinExistence type="predicted"/>
<reference evidence="2 3" key="1">
    <citation type="submission" date="2020-08" db="EMBL/GenBank/DDBJ databases">
        <title>Sequencing the genomes of 1000 actinobacteria strains.</title>
        <authorList>
            <person name="Klenk H.-P."/>
        </authorList>
    </citation>
    <scope>NUCLEOTIDE SEQUENCE [LARGE SCALE GENOMIC DNA]</scope>
    <source>
        <strain evidence="2 3">DSM 23974</strain>
    </source>
</reference>
<dbReference type="InterPro" id="IPR017853">
    <property type="entry name" value="GH"/>
</dbReference>
<dbReference type="Gene3D" id="3.20.20.80">
    <property type="entry name" value="Glycosidases"/>
    <property type="match status" value="3"/>
</dbReference>
<dbReference type="NCBIfam" id="TIGR02401">
    <property type="entry name" value="trehalose_TreY"/>
    <property type="match status" value="1"/>
</dbReference>
<dbReference type="Proteomes" id="UP000540191">
    <property type="component" value="Unassembled WGS sequence"/>
</dbReference>
<dbReference type="GO" id="GO:0005992">
    <property type="term" value="P:trehalose biosynthetic process"/>
    <property type="evidence" value="ECO:0007669"/>
    <property type="project" value="TreeGrafter"/>
</dbReference>
<dbReference type="CDD" id="cd11336">
    <property type="entry name" value="AmyAc_MTSase"/>
    <property type="match status" value="1"/>
</dbReference>
<feature type="domain" description="Glycosyl hydrolase family 13 catalytic" evidence="1">
    <location>
        <begin position="17"/>
        <end position="712"/>
    </location>
</feature>
<dbReference type="EC" id="5.4.99.15" evidence="2"/>
<comment type="caution">
    <text evidence="2">The sequence shown here is derived from an EMBL/GenBank/DDBJ whole genome shotgun (WGS) entry which is preliminary data.</text>
</comment>
<dbReference type="PANTHER" id="PTHR10357">
    <property type="entry name" value="ALPHA-AMYLASE FAMILY MEMBER"/>
    <property type="match status" value="1"/>
</dbReference>
<accession>A0A7W7GM07</accession>
<evidence type="ECO:0000259" key="1">
    <source>
        <dbReference type="SMART" id="SM00642"/>
    </source>
</evidence>
<dbReference type="EMBL" id="JACHNA010000001">
    <property type="protein sequence ID" value="MBB4734499.1"/>
    <property type="molecule type" value="Genomic_DNA"/>
</dbReference>
<dbReference type="Pfam" id="PF00128">
    <property type="entry name" value="Alpha-amylase"/>
    <property type="match status" value="1"/>
</dbReference>
<dbReference type="PANTHER" id="PTHR10357:SF216">
    <property type="entry name" value="MALTOOLIGOSYL TREHALOSE SYNTHASE-RELATED"/>
    <property type="match status" value="1"/>
</dbReference>
<dbReference type="Gene3D" id="3.30.1590.10">
    <property type="entry name" value="Maltooligosyl trehalose synthase, domain 2"/>
    <property type="match status" value="1"/>
</dbReference>
<keyword evidence="3" id="KW-1185">Reference proteome</keyword>
<dbReference type="GO" id="GO:0047470">
    <property type="term" value="F:(1,4)-alpha-D-glucan 1-alpha-D-glucosylmutase activity"/>
    <property type="evidence" value="ECO:0007669"/>
    <property type="project" value="UniProtKB-EC"/>
</dbReference>
<dbReference type="AlphaFoldDB" id="A0A7W7GM07"/>
<evidence type="ECO:0000313" key="3">
    <source>
        <dbReference type="Proteomes" id="UP000540191"/>
    </source>
</evidence>
<dbReference type="SUPFAM" id="SSF51445">
    <property type="entry name" value="(Trans)glycosidases"/>
    <property type="match status" value="1"/>
</dbReference>
<protein>
    <submittedName>
        <fullName evidence="2">(1-&gt;4)-alpha-D-glucan 1-alpha-D-glucosylmutase</fullName>
        <ecNumber evidence="2">5.4.99.15</ecNumber>
    </submittedName>
</protein>
<dbReference type="InterPro" id="IPR006047">
    <property type="entry name" value="GH13_cat_dom"/>
</dbReference>
<dbReference type="GO" id="GO:0030980">
    <property type="term" value="P:alpha-glucan catabolic process"/>
    <property type="evidence" value="ECO:0007669"/>
    <property type="project" value="TreeGrafter"/>
</dbReference>
<name>A0A7W7GM07_9MICC</name>
<sequence length="863" mass="93736">MSETGDDPMPRSTCRLQISADFTLADARAVVPYLHRLGVHWVYLSPLLAAEPGSDHGYDVVDPARIDPARGTEEDLAALSATLREHDMGLLLDIVPNHMGVATPRANPAWWDLLTHGPGAESAAWFDVDWERHHGRVLIPVLGDGTAEDPEAELAHLRVDEATGTLRYWEHEYPLAPGTLERAREQVDARPHAEAGADADESRLARAVHDLQHYRLAPWRLGDAELNYRRFFTITTLAGVRVEDPKVFDAMHERVRSWVERGWVQGLRVDHPDGLRSPGGYLRRVRERVLPEGPLYVEKILESALGPAGERLPAAWPTEGTTGYDALGDIERVLMPVAAAGPAEHDEQKRAEWARLTVQLKREVALGQLAAETRRLVRELRSDLDAEAGVAPPHALATLRDAGDQAVAEALAWLMAHLPVYRTYLPLGAEHLEAARRGAIEDGADAALVDALAAVAVARDGRFAARLQQSTGMVMAKGVEDRAFYRYCRWANLNEVGADPSHVHLPAAQFHARQHHRQAAQPHAMTALSTHDTKRGEDTRARIAALSEHHAAWTEAAAELERLHPLGDKHAARLLWQSVVGVWPTDGTAPEAQRLIDYALKAAREAGVHTTWTDPGAEHERLLTEAMRAAAAEDTATRRIIQSLADTVAASGLANQLAATLLQLTVPGVPDLYQGTELPAPCLVDPDNRREVDFTRRAALLEQLDADLAAGRAPVFPVLADGQWRHPGPEGQDLAKLAVTAAGLRSRRDRPELFTGHRALEVVGPADEHVLAFDRGGAVTIVLREPERLARSGGLQDTSVQLPAGPWVDAVTGQRLGSGGAPEAEETGWPVAALLAAGPIEPHDAVAEGVRPVALLLPADGEA</sequence>
<evidence type="ECO:0000313" key="2">
    <source>
        <dbReference type="EMBL" id="MBB4734499.1"/>
    </source>
</evidence>
<organism evidence="2 3">
    <name type="scientific">Micrococcus cohnii</name>
    <dbReference type="NCBI Taxonomy" id="993416"/>
    <lineage>
        <taxon>Bacteria</taxon>
        <taxon>Bacillati</taxon>
        <taxon>Actinomycetota</taxon>
        <taxon>Actinomycetes</taxon>
        <taxon>Micrococcales</taxon>
        <taxon>Micrococcaceae</taxon>
        <taxon>Micrococcus</taxon>
    </lineage>
</organism>